<proteinExistence type="predicted"/>
<dbReference type="AlphaFoldDB" id="A0AAC9P7S2"/>
<evidence type="ECO:0000313" key="2">
    <source>
        <dbReference type="Proteomes" id="UP000182373"/>
    </source>
</evidence>
<reference evidence="2" key="1">
    <citation type="submission" date="2016-11" db="EMBL/GenBank/DDBJ databases">
        <title>Comparative genomic and phenotypic analysis of Granulibacter bethesdensis clinical isolates from patients with chronic granulomatous disease.</title>
        <authorList>
            <person name="Zarember K.A."/>
            <person name="Porcella S.F."/>
            <person name="Chu J."/>
            <person name="Ding L."/>
            <person name="Dahlstrom E."/>
            <person name="Barbian K."/>
            <person name="Martens C."/>
            <person name="Sykora L."/>
            <person name="Kramer S."/>
            <person name="Pettinato A.M."/>
            <person name="Hong H."/>
            <person name="Wald G."/>
            <person name="Berg L.J."/>
            <person name="Rogge L.S."/>
            <person name="Greenberg D.E."/>
            <person name="Falcone E.L."/>
            <person name="Neves J.F."/>
            <person name="Simoes M.J."/>
            <person name="Casal M."/>
            <person name="Rodriguez-Lopez F.C."/>
            <person name="Zelazny A."/>
            <person name="Gallin J.I."/>
            <person name="Holland S.M."/>
        </authorList>
    </citation>
    <scope>NUCLEOTIDE SEQUENCE [LARGE SCALE GENOMIC DNA]</scope>
    <source>
        <strain evidence="2">NIH9.1</strain>
    </source>
</reference>
<evidence type="ECO:0000313" key="1">
    <source>
        <dbReference type="EMBL" id="APH53269.1"/>
    </source>
</evidence>
<name>A0AAC9P7S2_9PROT</name>
<accession>A0AAC9P7S2</accession>
<dbReference type="Proteomes" id="UP000182373">
    <property type="component" value="Chromosome"/>
</dbReference>
<organism evidence="1 2">
    <name type="scientific">Granulibacter bethesdensis</name>
    <dbReference type="NCBI Taxonomy" id="364410"/>
    <lineage>
        <taxon>Bacteria</taxon>
        <taxon>Pseudomonadati</taxon>
        <taxon>Pseudomonadota</taxon>
        <taxon>Alphaproteobacteria</taxon>
        <taxon>Acetobacterales</taxon>
        <taxon>Acetobacteraceae</taxon>
        <taxon>Granulibacter</taxon>
    </lineage>
</organism>
<sequence length="44" mass="4847">MRQPGKYVVSLSGGAQENNKKIIFGIASRNIISKTGVVLFVRLR</sequence>
<gene>
    <name evidence="1" type="ORF">GbCGDNIH9_8002</name>
</gene>
<protein>
    <submittedName>
        <fullName evidence="1">Uncharacterized protein</fullName>
    </submittedName>
</protein>
<dbReference type="EMBL" id="CP018191">
    <property type="protein sequence ID" value="APH53269.1"/>
    <property type="molecule type" value="Genomic_DNA"/>
</dbReference>